<sequence>MSPDNTPARRGWASALIVVGGLLSVALWVVFTTAHGPTSVNEDRAVLGGSMVFWGMLLGGIPNLLIATGLVLLASRLVPAPGRLARVGYVLLLIGLIIPALIDLSIQALGAPFLLPVAAIGLAMLAVGTRRNPRVSRPSRFLLLMIGVLLASAFAWALLPGSFTDPIGGYRIYGVFAHFGAGIGWVLFGFSVLRARSRSAAWLG</sequence>
<accession>A0A4R8W9K4</accession>
<organism evidence="2 3">
    <name type="scientific">Cryobacterium adonitolivorans</name>
    <dbReference type="NCBI Taxonomy" id="1259189"/>
    <lineage>
        <taxon>Bacteria</taxon>
        <taxon>Bacillati</taxon>
        <taxon>Actinomycetota</taxon>
        <taxon>Actinomycetes</taxon>
        <taxon>Micrococcales</taxon>
        <taxon>Microbacteriaceae</taxon>
        <taxon>Cryobacterium</taxon>
    </lineage>
</organism>
<feature type="transmembrane region" description="Helical" evidence="1">
    <location>
        <begin position="171"/>
        <end position="193"/>
    </location>
</feature>
<reference evidence="2 3" key="1">
    <citation type="submission" date="2019-03" db="EMBL/GenBank/DDBJ databases">
        <title>Genomics of glacier-inhabiting Cryobacterium strains.</title>
        <authorList>
            <person name="Liu Q."/>
            <person name="Xin Y.-H."/>
        </authorList>
    </citation>
    <scope>NUCLEOTIDE SEQUENCE [LARGE SCALE GENOMIC DNA]</scope>
    <source>
        <strain evidence="2 3">RHLS22-1</strain>
    </source>
</reference>
<keyword evidence="1" id="KW-0472">Membrane</keyword>
<feature type="transmembrane region" description="Helical" evidence="1">
    <location>
        <begin position="51"/>
        <end position="72"/>
    </location>
</feature>
<name>A0A4R8W9K4_9MICO</name>
<proteinExistence type="predicted"/>
<feature type="transmembrane region" description="Helical" evidence="1">
    <location>
        <begin position="108"/>
        <end position="129"/>
    </location>
</feature>
<feature type="transmembrane region" description="Helical" evidence="1">
    <location>
        <begin position="84"/>
        <end position="102"/>
    </location>
</feature>
<dbReference type="OrthoDB" id="5114069at2"/>
<dbReference type="AlphaFoldDB" id="A0A4R8W9K4"/>
<feature type="transmembrane region" description="Helical" evidence="1">
    <location>
        <begin position="12"/>
        <end position="31"/>
    </location>
</feature>
<evidence type="ECO:0000256" key="1">
    <source>
        <dbReference type="SAM" id="Phobius"/>
    </source>
</evidence>
<dbReference type="Proteomes" id="UP000297907">
    <property type="component" value="Unassembled WGS sequence"/>
</dbReference>
<evidence type="ECO:0008006" key="4">
    <source>
        <dbReference type="Google" id="ProtNLM"/>
    </source>
</evidence>
<comment type="caution">
    <text evidence="2">The sequence shown here is derived from an EMBL/GenBank/DDBJ whole genome shotgun (WGS) entry which is preliminary data.</text>
</comment>
<evidence type="ECO:0000313" key="3">
    <source>
        <dbReference type="Proteomes" id="UP000297907"/>
    </source>
</evidence>
<evidence type="ECO:0000313" key="2">
    <source>
        <dbReference type="EMBL" id="TFC04393.1"/>
    </source>
</evidence>
<feature type="transmembrane region" description="Helical" evidence="1">
    <location>
        <begin position="141"/>
        <end position="159"/>
    </location>
</feature>
<keyword evidence="1" id="KW-1133">Transmembrane helix</keyword>
<keyword evidence="3" id="KW-1185">Reference proteome</keyword>
<gene>
    <name evidence="2" type="ORF">E3O42_05205</name>
</gene>
<dbReference type="EMBL" id="SOFL01000014">
    <property type="protein sequence ID" value="TFC04393.1"/>
    <property type="molecule type" value="Genomic_DNA"/>
</dbReference>
<protein>
    <recommendedName>
        <fullName evidence="4">DUF998 domain-containing protein</fullName>
    </recommendedName>
</protein>
<keyword evidence="1" id="KW-0812">Transmembrane</keyword>
<dbReference type="RefSeq" id="WP_134452931.1">
    <property type="nucleotide sequence ID" value="NZ_SOFL01000014.1"/>
</dbReference>